<gene>
    <name evidence="5" type="ORF">E2A64_05500</name>
</gene>
<reference evidence="5 6" key="1">
    <citation type="journal article" date="2013" name="Int. J. Syst. Evol. Microbiol.">
        <title>Hoeflea suaedae sp. nov., an endophytic bacterium isolated from the root of the halophyte Suaeda maritima.</title>
        <authorList>
            <person name="Chung E.J."/>
            <person name="Park J.A."/>
            <person name="Pramanik P."/>
            <person name="Bibi F."/>
            <person name="Jeon C.O."/>
            <person name="Chung Y.R."/>
        </authorList>
    </citation>
    <scope>NUCLEOTIDE SEQUENCE [LARGE SCALE GENOMIC DNA]</scope>
    <source>
        <strain evidence="5 6">YC6898</strain>
    </source>
</reference>
<accession>A0A4R5PNS4</accession>
<keyword evidence="6" id="KW-1185">Reference proteome</keyword>
<evidence type="ECO:0000313" key="5">
    <source>
        <dbReference type="EMBL" id="TDH38558.1"/>
    </source>
</evidence>
<protein>
    <submittedName>
        <fullName evidence="5">Helix-turn-helix domain-containing protein</fullName>
    </submittedName>
</protein>
<feature type="domain" description="HTH araC/xylS-type" evidence="4">
    <location>
        <begin position="234"/>
        <end position="333"/>
    </location>
</feature>
<dbReference type="InterPro" id="IPR018060">
    <property type="entry name" value="HTH_AraC"/>
</dbReference>
<evidence type="ECO:0000256" key="1">
    <source>
        <dbReference type="ARBA" id="ARBA00023015"/>
    </source>
</evidence>
<evidence type="ECO:0000256" key="2">
    <source>
        <dbReference type="ARBA" id="ARBA00023125"/>
    </source>
</evidence>
<keyword evidence="1" id="KW-0805">Transcription regulation</keyword>
<name>A0A4R5PNS4_9HYPH</name>
<dbReference type="AlphaFoldDB" id="A0A4R5PNS4"/>
<keyword evidence="2" id="KW-0238">DNA-binding</keyword>
<dbReference type="SMART" id="SM00342">
    <property type="entry name" value="HTH_ARAC"/>
    <property type="match status" value="1"/>
</dbReference>
<sequence>MMQNREAFRIGRMTVGGSVENELRLVPSLKFSTDTIRKEEQFDAWAAFNSMAELKPIGSRTDGFKASSSSHQLGRLQLTSFQLAPMHLDYTPAAQRRLGMDHWCMSVVTKGPVGYESNSSQVAVSPGRLLLHSYADPFSGVMDNTQYSSLFFARDDFWDVAEHLERGAHQLAQGPMAQILRDFMLSAISRADGLTQMDAAALNDAFGSLVRALVTNNPTEIEAAKAPIAAAQFDRARRFINANLKMPGLTPDAVCASIGVSRRQLFYLFERQGGVATYIRNRRLAACYSALVNAENGKQISTVAYEYGFTTISSFYRQFTARYGFGPGEARAAARSGEFPSHKRETTFVDWLNRLVEP</sequence>
<proteinExistence type="predicted"/>
<dbReference type="PANTHER" id="PTHR46796:SF6">
    <property type="entry name" value="ARAC SUBFAMILY"/>
    <property type="match status" value="1"/>
</dbReference>
<dbReference type="GO" id="GO:0003700">
    <property type="term" value="F:DNA-binding transcription factor activity"/>
    <property type="evidence" value="ECO:0007669"/>
    <property type="project" value="InterPro"/>
</dbReference>
<evidence type="ECO:0000256" key="3">
    <source>
        <dbReference type="ARBA" id="ARBA00023163"/>
    </source>
</evidence>
<dbReference type="GO" id="GO:0043565">
    <property type="term" value="F:sequence-specific DNA binding"/>
    <property type="evidence" value="ECO:0007669"/>
    <property type="project" value="InterPro"/>
</dbReference>
<organism evidence="5 6">
    <name type="scientific">Pseudohoeflea suaedae</name>
    <dbReference type="NCBI Taxonomy" id="877384"/>
    <lineage>
        <taxon>Bacteria</taxon>
        <taxon>Pseudomonadati</taxon>
        <taxon>Pseudomonadota</taxon>
        <taxon>Alphaproteobacteria</taxon>
        <taxon>Hyphomicrobiales</taxon>
        <taxon>Rhizobiaceae</taxon>
        <taxon>Pseudohoeflea</taxon>
    </lineage>
</organism>
<dbReference type="Gene3D" id="1.10.10.60">
    <property type="entry name" value="Homeodomain-like"/>
    <property type="match status" value="1"/>
</dbReference>
<dbReference type="PANTHER" id="PTHR46796">
    <property type="entry name" value="HTH-TYPE TRANSCRIPTIONAL ACTIVATOR RHAS-RELATED"/>
    <property type="match status" value="1"/>
</dbReference>
<dbReference type="Proteomes" id="UP000295131">
    <property type="component" value="Unassembled WGS sequence"/>
</dbReference>
<evidence type="ECO:0000259" key="4">
    <source>
        <dbReference type="PROSITE" id="PS01124"/>
    </source>
</evidence>
<keyword evidence="3" id="KW-0804">Transcription</keyword>
<dbReference type="EMBL" id="SMSI01000001">
    <property type="protein sequence ID" value="TDH38558.1"/>
    <property type="molecule type" value="Genomic_DNA"/>
</dbReference>
<dbReference type="PROSITE" id="PS01124">
    <property type="entry name" value="HTH_ARAC_FAMILY_2"/>
    <property type="match status" value="1"/>
</dbReference>
<evidence type="ECO:0000313" key="6">
    <source>
        <dbReference type="Proteomes" id="UP000295131"/>
    </source>
</evidence>
<dbReference type="InterPro" id="IPR009057">
    <property type="entry name" value="Homeodomain-like_sf"/>
</dbReference>
<dbReference type="Pfam" id="PF12833">
    <property type="entry name" value="HTH_18"/>
    <property type="match status" value="1"/>
</dbReference>
<comment type="caution">
    <text evidence="5">The sequence shown here is derived from an EMBL/GenBank/DDBJ whole genome shotgun (WGS) entry which is preliminary data.</text>
</comment>
<dbReference type="SUPFAM" id="SSF46689">
    <property type="entry name" value="Homeodomain-like"/>
    <property type="match status" value="1"/>
</dbReference>
<dbReference type="InterPro" id="IPR050204">
    <property type="entry name" value="AraC_XylS_family_regulators"/>
</dbReference>